<reference evidence="3" key="1">
    <citation type="submission" date="2021-07" db="EMBL/GenBank/DDBJ databases">
        <authorList>
            <person name="Branca A.L. A."/>
        </authorList>
    </citation>
    <scope>NUCLEOTIDE SEQUENCE</scope>
</reference>
<proteinExistence type="predicted"/>
<dbReference type="GO" id="GO:0000294">
    <property type="term" value="P:nuclear-transcribed mRNA catabolic process, RNase MRP-dependent"/>
    <property type="evidence" value="ECO:0007669"/>
    <property type="project" value="TreeGrafter"/>
</dbReference>
<evidence type="ECO:0000256" key="1">
    <source>
        <dbReference type="SAM" id="MobiDB-lite"/>
    </source>
</evidence>
<dbReference type="GO" id="GO:0034965">
    <property type="term" value="P:intronic box C/D snoRNA processing"/>
    <property type="evidence" value="ECO:0007669"/>
    <property type="project" value="TreeGrafter"/>
</dbReference>
<dbReference type="EMBL" id="CAJVOS010000082">
    <property type="protein sequence ID" value="CAG8266380.1"/>
    <property type="molecule type" value="Genomic_DNA"/>
</dbReference>
<feature type="compositionally biased region" description="Basic and acidic residues" evidence="1">
    <location>
        <begin position="15"/>
        <end position="25"/>
    </location>
</feature>
<dbReference type="InterPro" id="IPR049128">
    <property type="entry name" value="Pop8-like_dom"/>
</dbReference>
<name>A0A9W4N605_PENOL</name>
<dbReference type="PANTHER" id="PTHR28173">
    <property type="entry name" value="RIBONUCLEASES P/MRP PROTEIN SUBUNIT POP8"/>
    <property type="match status" value="1"/>
</dbReference>
<dbReference type="OrthoDB" id="5530243at2759"/>
<sequence length="155" mass="16612">MSDIAMDVDSTPGEAAKRKAPDTKSKNIHFTSRNPPWTYFKLKLIPQPGETPQPLDALSARTYLTSALSQFYGLTGTAIPIDILKIENASPTEKYDSIWLRVPREDAGAVVSSVSSWIGGGNKSVGTADVAWRICAKGNFLGALIAGSGEDLFVP</sequence>
<dbReference type="InterPro" id="IPR020347">
    <property type="entry name" value="Pop8"/>
</dbReference>
<dbReference type="AlphaFoldDB" id="A0A9W4N605"/>
<evidence type="ECO:0000313" key="3">
    <source>
        <dbReference type="EMBL" id="CAG8266380.1"/>
    </source>
</evidence>
<gene>
    <name evidence="3" type="ORF">POLS_LOCUS9123</name>
</gene>
<accession>A0A9W4N605</accession>
<dbReference type="GO" id="GO:0008033">
    <property type="term" value="P:tRNA processing"/>
    <property type="evidence" value="ECO:0007669"/>
    <property type="project" value="InterPro"/>
</dbReference>
<feature type="region of interest" description="Disordered" evidence="1">
    <location>
        <begin position="1"/>
        <end position="28"/>
    </location>
</feature>
<comment type="caution">
    <text evidence="3">The sequence shown here is derived from an EMBL/GenBank/DDBJ whole genome shotgun (WGS) entry which is preliminary data.</text>
</comment>
<dbReference type="GO" id="GO:0000171">
    <property type="term" value="F:ribonuclease MRP activity"/>
    <property type="evidence" value="ECO:0007669"/>
    <property type="project" value="TreeGrafter"/>
</dbReference>
<organism evidence="3 4">
    <name type="scientific">Penicillium olsonii</name>
    <dbReference type="NCBI Taxonomy" id="99116"/>
    <lineage>
        <taxon>Eukaryota</taxon>
        <taxon>Fungi</taxon>
        <taxon>Dikarya</taxon>
        <taxon>Ascomycota</taxon>
        <taxon>Pezizomycotina</taxon>
        <taxon>Eurotiomycetes</taxon>
        <taxon>Eurotiomycetidae</taxon>
        <taxon>Eurotiales</taxon>
        <taxon>Aspergillaceae</taxon>
        <taxon>Penicillium</taxon>
    </lineage>
</organism>
<feature type="domain" description="Ribonucleases P/MRP subunit Pop8-like" evidence="2">
    <location>
        <begin position="36"/>
        <end position="117"/>
    </location>
</feature>
<dbReference type="GO" id="GO:0000172">
    <property type="term" value="C:ribonuclease MRP complex"/>
    <property type="evidence" value="ECO:0007669"/>
    <property type="project" value="InterPro"/>
</dbReference>
<protein>
    <recommendedName>
        <fullName evidence="2">Ribonucleases P/MRP subunit Pop8-like domain-containing protein</fullName>
    </recommendedName>
</protein>
<evidence type="ECO:0000259" key="2">
    <source>
        <dbReference type="Pfam" id="PF20976"/>
    </source>
</evidence>
<dbReference type="Proteomes" id="UP001153618">
    <property type="component" value="Unassembled WGS sequence"/>
</dbReference>
<dbReference type="PANTHER" id="PTHR28173:SF1">
    <property type="entry name" value="RIBONUCLEASES P_MRP PROTEIN SUBUNIT POP8"/>
    <property type="match status" value="1"/>
</dbReference>
<dbReference type="GO" id="GO:0005655">
    <property type="term" value="C:nucleolar ribonuclease P complex"/>
    <property type="evidence" value="ECO:0007669"/>
    <property type="project" value="InterPro"/>
</dbReference>
<evidence type="ECO:0000313" key="4">
    <source>
        <dbReference type="Proteomes" id="UP001153618"/>
    </source>
</evidence>
<dbReference type="Pfam" id="PF20976">
    <property type="entry name" value="Pop8"/>
    <property type="match status" value="1"/>
</dbReference>
<keyword evidence="4" id="KW-1185">Reference proteome</keyword>
<dbReference type="GO" id="GO:0004526">
    <property type="term" value="F:ribonuclease P activity"/>
    <property type="evidence" value="ECO:0007669"/>
    <property type="project" value="TreeGrafter"/>
</dbReference>